<accession>A0ABQ6A7B0</accession>
<keyword evidence="2" id="KW-1185">Reference proteome</keyword>
<sequence>MAGTPNPYYDPDWEQKYRKRAAISEKWRFVCARIAARDGFGAPRHLRALAQHEQAKALEDAARRGQFRSVADYAAWRFATLPPAREGVAALPDFEGFRSVEAVDAAFWRVVHQEVETPLIDAMSLPVRQPAGLAAFVPARDVLSSWRRFSPAELSRYPAGMGAEPVDCLVSFHQLGNEFHICIAHRWGRLSPRSRDQFRNIATLLARQTIEVLHPGVGMIFTEGRHAAPQYRDLLRQVNAAARRFHFYRHLLPRRDLKEQFGQVAMGWDGARFIDPDFEAVLYDALPEALRAAAENAGGAPLNLPPPEAGP</sequence>
<dbReference type="Proteomes" id="UP001156641">
    <property type="component" value="Unassembled WGS sequence"/>
</dbReference>
<dbReference type="EMBL" id="BSOS01000007">
    <property type="protein sequence ID" value="GLR65960.1"/>
    <property type="molecule type" value="Genomic_DNA"/>
</dbReference>
<dbReference type="RefSeq" id="WP_284256515.1">
    <property type="nucleotide sequence ID" value="NZ_BSOS01000007.1"/>
</dbReference>
<evidence type="ECO:0000313" key="2">
    <source>
        <dbReference type="Proteomes" id="UP001156641"/>
    </source>
</evidence>
<comment type="caution">
    <text evidence="1">The sequence shown here is derived from an EMBL/GenBank/DDBJ whole genome shotgun (WGS) entry which is preliminary data.</text>
</comment>
<evidence type="ECO:0000313" key="1">
    <source>
        <dbReference type="EMBL" id="GLR65960.1"/>
    </source>
</evidence>
<reference evidence="2" key="1">
    <citation type="journal article" date="2019" name="Int. J. Syst. Evol. Microbiol.">
        <title>The Global Catalogue of Microorganisms (GCM) 10K type strain sequencing project: providing services to taxonomists for standard genome sequencing and annotation.</title>
        <authorList>
            <consortium name="The Broad Institute Genomics Platform"/>
            <consortium name="The Broad Institute Genome Sequencing Center for Infectious Disease"/>
            <person name="Wu L."/>
            <person name="Ma J."/>
        </authorList>
    </citation>
    <scope>NUCLEOTIDE SEQUENCE [LARGE SCALE GENOMIC DNA]</scope>
    <source>
        <strain evidence="2">NBRC 112502</strain>
    </source>
</reference>
<name>A0ABQ6A7B0_9PROT</name>
<protein>
    <submittedName>
        <fullName evidence="1">Uncharacterized protein</fullName>
    </submittedName>
</protein>
<proteinExistence type="predicted"/>
<organism evidence="1 2">
    <name type="scientific">Acidocella aquatica</name>
    <dbReference type="NCBI Taxonomy" id="1922313"/>
    <lineage>
        <taxon>Bacteria</taxon>
        <taxon>Pseudomonadati</taxon>
        <taxon>Pseudomonadota</taxon>
        <taxon>Alphaproteobacteria</taxon>
        <taxon>Acetobacterales</taxon>
        <taxon>Acidocellaceae</taxon>
        <taxon>Acidocella</taxon>
    </lineage>
</organism>
<gene>
    <name evidence="1" type="ORF">GCM10010909_06380</name>
</gene>